<accession>Q24HZ8</accession>
<feature type="compositionally biased region" description="Polar residues" evidence="2">
    <location>
        <begin position="1486"/>
        <end position="1495"/>
    </location>
</feature>
<feature type="region of interest" description="Disordered" evidence="2">
    <location>
        <begin position="1054"/>
        <end position="1077"/>
    </location>
</feature>
<protein>
    <submittedName>
        <fullName evidence="3">Endo-1,4-beta-xylanase xylA, putative</fullName>
    </submittedName>
</protein>
<feature type="compositionally biased region" description="Polar residues" evidence="2">
    <location>
        <begin position="1012"/>
        <end position="1021"/>
    </location>
</feature>
<keyword evidence="1" id="KW-0175">Coiled coil</keyword>
<feature type="compositionally biased region" description="Low complexity" evidence="2">
    <location>
        <begin position="892"/>
        <end position="912"/>
    </location>
</feature>
<reference evidence="4" key="1">
    <citation type="journal article" date="2006" name="PLoS Biol.">
        <title>Macronuclear genome sequence of the ciliate Tetrahymena thermophila, a model eukaryote.</title>
        <authorList>
            <person name="Eisen J.A."/>
            <person name="Coyne R.S."/>
            <person name="Wu M."/>
            <person name="Wu D."/>
            <person name="Thiagarajan M."/>
            <person name="Wortman J.R."/>
            <person name="Badger J.H."/>
            <person name="Ren Q."/>
            <person name="Amedeo P."/>
            <person name="Jones K.M."/>
            <person name="Tallon L.J."/>
            <person name="Delcher A.L."/>
            <person name="Salzberg S.L."/>
            <person name="Silva J.C."/>
            <person name="Haas B.J."/>
            <person name="Majoros W.H."/>
            <person name="Farzad M."/>
            <person name="Carlton J.M."/>
            <person name="Smith R.K. Jr."/>
            <person name="Garg J."/>
            <person name="Pearlman R.E."/>
            <person name="Karrer K.M."/>
            <person name="Sun L."/>
            <person name="Manning G."/>
            <person name="Elde N.C."/>
            <person name="Turkewitz A.P."/>
            <person name="Asai D.J."/>
            <person name="Wilkes D.E."/>
            <person name="Wang Y."/>
            <person name="Cai H."/>
            <person name="Collins K."/>
            <person name="Stewart B.A."/>
            <person name="Lee S.R."/>
            <person name="Wilamowska K."/>
            <person name="Weinberg Z."/>
            <person name="Ruzzo W.L."/>
            <person name="Wloga D."/>
            <person name="Gaertig J."/>
            <person name="Frankel J."/>
            <person name="Tsao C.-C."/>
            <person name="Gorovsky M.A."/>
            <person name="Keeling P.J."/>
            <person name="Waller R.F."/>
            <person name="Patron N.J."/>
            <person name="Cherry J.M."/>
            <person name="Stover N.A."/>
            <person name="Krieger C.J."/>
            <person name="del Toro C."/>
            <person name="Ryder H.F."/>
            <person name="Williamson S.C."/>
            <person name="Barbeau R.A."/>
            <person name="Hamilton E.P."/>
            <person name="Orias E."/>
        </authorList>
    </citation>
    <scope>NUCLEOTIDE SEQUENCE [LARGE SCALE GENOMIC DNA]</scope>
    <source>
        <strain evidence="4">SB210</strain>
    </source>
</reference>
<feature type="region of interest" description="Disordered" evidence="2">
    <location>
        <begin position="1337"/>
        <end position="1376"/>
    </location>
</feature>
<feature type="compositionally biased region" description="Polar residues" evidence="2">
    <location>
        <begin position="1445"/>
        <end position="1460"/>
    </location>
</feature>
<feature type="region of interest" description="Disordered" evidence="2">
    <location>
        <begin position="1397"/>
        <end position="1433"/>
    </location>
</feature>
<dbReference type="KEGG" id="tet:TTHERM_00571760"/>
<evidence type="ECO:0000256" key="2">
    <source>
        <dbReference type="SAM" id="MobiDB-lite"/>
    </source>
</evidence>
<feature type="compositionally biased region" description="Polar residues" evidence="2">
    <location>
        <begin position="1342"/>
        <end position="1373"/>
    </location>
</feature>
<dbReference type="InParanoid" id="Q24HZ8"/>
<evidence type="ECO:0000256" key="1">
    <source>
        <dbReference type="SAM" id="Coils"/>
    </source>
</evidence>
<dbReference type="HOGENOM" id="CLU_245845_0_0_1"/>
<dbReference type="GeneID" id="7823903"/>
<gene>
    <name evidence="3" type="ORF">TTHERM_00571760</name>
</gene>
<dbReference type="RefSeq" id="XP_001027682.2">
    <property type="nucleotide sequence ID" value="XM_001027682.2"/>
</dbReference>
<feature type="compositionally biased region" description="Low complexity" evidence="2">
    <location>
        <begin position="1397"/>
        <end position="1418"/>
    </location>
</feature>
<dbReference type="Proteomes" id="UP000009168">
    <property type="component" value="Unassembled WGS sequence"/>
</dbReference>
<feature type="region of interest" description="Disordered" evidence="2">
    <location>
        <begin position="871"/>
        <end position="920"/>
    </location>
</feature>
<evidence type="ECO:0000313" key="3">
    <source>
        <dbReference type="EMBL" id="EAS07440.2"/>
    </source>
</evidence>
<feature type="coiled-coil region" evidence="1">
    <location>
        <begin position="660"/>
        <end position="699"/>
    </location>
</feature>
<proteinExistence type="predicted"/>
<dbReference type="EMBL" id="GG662498">
    <property type="protein sequence ID" value="EAS07440.2"/>
    <property type="molecule type" value="Genomic_DNA"/>
</dbReference>
<name>Q24HZ8_TETTS</name>
<feature type="compositionally biased region" description="Basic and acidic residues" evidence="2">
    <location>
        <begin position="1054"/>
        <end position="1067"/>
    </location>
</feature>
<sequence length="1557" mass="180257">MSRNNLKVQLQQLQDKQTMMLKNDSTIKSELIKSNQKELLMKGQAIQIKNKENMHSQLYLQASTKESSQLLQKKNSQNEQTIHSDIFNTSNNSKIQGVLALKFSNTYTQPLQARGEIQSTVSDVYTLESIETLNTNRSNNNYNQKIVIGEDNKIHSQHISLQNDRNLVQQNRRYSINSNSSFQQHKQQNEYKTIQNKMYNNYALKIESSEERILNACQLNFDDRLSSQQNEEQDPSIYNYNDANNANTKTTHRNQSQDSTFNNNACNRNSPFYFTHNAKENLNFHKKNLNCNQENAQSNLQKGEFLQNVITKNANDELNLKKNTQNQHLTNTFSKQEVCNSNFFSIGENEGERQIVKSTKGIYPKEQKNNQSKTELINTLNFNTETEDKKFQENIFTTNSDMPSIILHKTLKSEASNIFERGFTLNDQPSSKNQMSFINEVEDENTQRSRGTNHKAYQNGNDELINQFNSSQRVLTLNPNQDIHENQNTQNIYSNIPQNIQNEDSSSQHFFYQTNQQCTFQNNIYNTPTLKGRLTENTNNSLDFQENKQEPQINQFTVCNNNPQKSDEYIQKEPKNFEYPSMFDRNSKFYHESEASVCNEMQEIYSANNDKPQLKTLNIPNKVNNPALLSSHATEDNNSFLNSHRNQMPSKLDSESFSGIKNEFAQIEAQQDNRQQIKKQNMQEQVKNTQNNKQEQFLQQYENKRPHFLSQEIQIPIVSDNYFMNKNNEYKGQLNNLTKQNTFSNDCSDEDQFTKNLNSLINNNQENEHLKNNEKCQIVNYQPQMKRDSEEQTQRCISKNNIIQNIEQNNQVFAEYNQEKIKKMNEEIRQKLKQINLNQTTLNSTIQISQTPTTQREQEEKLYNFINSEQSQLADQTQRHRNQSQVSLNQSISQHQGQPNSQQFPQNQGQIQPSSSQKNKQGYSILPISYQINQSQISNEQSKSQSFLNQENQEKCFNTTCSNILQYQDINPNLNKSDTRVQEDSSSQSSIMVDHKNKQQQIQSTQSTLSSGLNKRSMSNSRYEKFECKENTNRTTQNPSPNRFVQLNQSIIPENKDDNNIQKEQKQQKTVKQNPPQLDPNLSYGDDLQINPLDVISPQEKIANCISFQTGQQEDPHMYPSFQQPSSYYNNYPLFANHDTEMEIQNNKILENIDNTSSAKNSFYQQKSEQQNHQLQNDLFQDKNNQKIQNKNTIKNAQLNVSKYLTAAQENFQKNNKINISNLNYTNDAILPPSCSSKNSTGSNQNANHYNAFSYKQFIMNMKKNLDSSLIKETTKKQKQNDSFIKKVQTNKKPIATGNLQNDKNSQNKDFEKLNKLIDQQIQKNVIRPLIKRQRGDKEIVQDQNNCRSKASLSHHTPSTPKYNVNSIPNSQRPVPIEIPSNLDISLQHYISNQYSQKNSTIQSNKSKSKISAKSTSATPKQNKQPVNNQFQAGKPQLKNTNFIMNNNISFNGTPSTSKSNIDRNHSFCIPKDRSLSNNKRDSLNNKRNTSSKSPVSRVACFSNVNTNQNLMIHEDIGFNNDNILNFGLQTGFYTNKNQNLMKRDQSLSFIKHSSKK</sequence>
<feature type="region of interest" description="Disordered" evidence="2">
    <location>
        <begin position="974"/>
        <end position="1021"/>
    </location>
</feature>
<feature type="region of interest" description="Disordered" evidence="2">
    <location>
        <begin position="1445"/>
        <end position="1496"/>
    </location>
</feature>
<feature type="compositionally biased region" description="Polar residues" evidence="2">
    <location>
        <begin position="1419"/>
        <end position="1433"/>
    </location>
</feature>
<organism evidence="3 4">
    <name type="scientific">Tetrahymena thermophila (strain SB210)</name>
    <dbReference type="NCBI Taxonomy" id="312017"/>
    <lineage>
        <taxon>Eukaryota</taxon>
        <taxon>Sar</taxon>
        <taxon>Alveolata</taxon>
        <taxon>Ciliophora</taxon>
        <taxon>Intramacronucleata</taxon>
        <taxon>Oligohymenophorea</taxon>
        <taxon>Hymenostomatida</taxon>
        <taxon>Tetrahymenina</taxon>
        <taxon>Tetrahymenidae</taxon>
        <taxon>Tetrahymena</taxon>
    </lineage>
</organism>
<keyword evidence="4" id="KW-1185">Reference proteome</keyword>
<feature type="compositionally biased region" description="Basic and acidic residues" evidence="2">
    <location>
        <begin position="1461"/>
        <end position="1485"/>
    </location>
</feature>
<evidence type="ECO:0000313" key="4">
    <source>
        <dbReference type="Proteomes" id="UP000009168"/>
    </source>
</evidence>
<feature type="compositionally biased region" description="Low complexity" evidence="2">
    <location>
        <begin position="999"/>
        <end position="1011"/>
    </location>
</feature>
<feature type="region of interest" description="Disordered" evidence="2">
    <location>
        <begin position="226"/>
        <end position="264"/>
    </location>
</feature>